<name>A0A2Z3H4J4_9BACT</name>
<reference evidence="2 3" key="1">
    <citation type="submission" date="2018-01" db="EMBL/GenBank/DDBJ databases">
        <title>G. obscuriglobus.</title>
        <authorList>
            <person name="Franke J."/>
            <person name="Blomberg W."/>
            <person name="Selmecki A."/>
        </authorList>
    </citation>
    <scope>NUCLEOTIDE SEQUENCE [LARGE SCALE GENOMIC DNA]</scope>
    <source>
        <strain evidence="2 3">DSM 5831</strain>
    </source>
</reference>
<proteinExistence type="predicted"/>
<keyword evidence="1" id="KW-1133">Transmembrane helix</keyword>
<feature type="transmembrane region" description="Helical" evidence="1">
    <location>
        <begin position="45"/>
        <end position="67"/>
    </location>
</feature>
<keyword evidence="1" id="KW-0472">Membrane</keyword>
<evidence type="ECO:0000313" key="3">
    <source>
        <dbReference type="Proteomes" id="UP000245802"/>
    </source>
</evidence>
<dbReference type="EMBL" id="CP025958">
    <property type="protein sequence ID" value="AWM35920.1"/>
    <property type="molecule type" value="Genomic_DNA"/>
</dbReference>
<evidence type="ECO:0000256" key="1">
    <source>
        <dbReference type="SAM" id="Phobius"/>
    </source>
</evidence>
<dbReference type="AlphaFoldDB" id="A0A2Z3H4J4"/>
<dbReference type="Proteomes" id="UP000245802">
    <property type="component" value="Chromosome"/>
</dbReference>
<accession>A0A2Z3H4J4</accession>
<keyword evidence="1" id="KW-0812">Transmembrane</keyword>
<protein>
    <submittedName>
        <fullName evidence="2">Uncharacterized protein</fullName>
    </submittedName>
</protein>
<dbReference type="RefSeq" id="WP_010033600.1">
    <property type="nucleotide sequence ID" value="NZ_CP025958.1"/>
</dbReference>
<evidence type="ECO:0000313" key="2">
    <source>
        <dbReference type="EMBL" id="AWM35920.1"/>
    </source>
</evidence>
<gene>
    <name evidence="2" type="ORF">C1280_02095</name>
</gene>
<dbReference type="KEGG" id="gog:C1280_02095"/>
<sequence>MQAVKNVAGWALGAALVWFLITSLKAVAPAAAVEAAPVGARVGHLLLHLALGFAYGRCLVGVVAAALKPLWDRFLDGPARTT</sequence>
<keyword evidence="3" id="KW-1185">Reference proteome</keyword>
<organism evidence="2 3">
    <name type="scientific">Gemmata obscuriglobus</name>
    <dbReference type="NCBI Taxonomy" id="114"/>
    <lineage>
        <taxon>Bacteria</taxon>
        <taxon>Pseudomonadati</taxon>
        <taxon>Planctomycetota</taxon>
        <taxon>Planctomycetia</taxon>
        <taxon>Gemmatales</taxon>
        <taxon>Gemmataceae</taxon>
        <taxon>Gemmata</taxon>
    </lineage>
</organism>